<comment type="caution">
    <text evidence="3">The sequence shown here is derived from an EMBL/GenBank/DDBJ whole genome shotgun (WGS) entry which is preliminary data.</text>
</comment>
<dbReference type="InterPro" id="IPR018253">
    <property type="entry name" value="DnaJ_domain_CS"/>
</dbReference>
<accession>A0AAV0UG16</accession>
<dbReference type="Proteomes" id="UP001162031">
    <property type="component" value="Unassembled WGS sequence"/>
</dbReference>
<dbReference type="Gene3D" id="1.10.287.110">
    <property type="entry name" value="DnaJ domain"/>
    <property type="match status" value="1"/>
</dbReference>
<dbReference type="PROSITE" id="PS00636">
    <property type="entry name" value="DNAJ_1"/>
    <property type="match status" value="1"/>
</dbReference>
<dbReference type="PANTHER" id="PTHR44825:SF1">
    <property type="entry name" value="DNAJ HOMOLOG SUBFAMILY C MEMBER 4"/>
    <property type="match status" value="1"/>
</dbReference>
<keyword evidence="1" id="KW-0472">Membrane</keyword>
<evidence type="ECO:0000256" key="1">
    <source>
        <dbReference type="SAM" id="Phobius"/>
    </source>
</evidence>
<proteinExistence type="predicted"/>
<dbReference type="EMBL" id="CANTFL010001254">
    <property type="protein sequence ID" value="CAI5735098.1"/>
    <property type="molecule type" value="Genomic_DNA"/>
</dbReference>
<protein>
    <recommendedName>
        <fullName evidence="2">J domain-containing protein</fullName>
    </recommendedName>
</protein>
<dbReference type="InterPro" id="IPR052763">
    <property type="entry name" value="DnaJ_C4"/>
</dbReference>
<gene>
    <name evidence="3" type="ORF">HBR001_LOCUS6375</name>
</gene>
<dbReference type="InterPro" id="IPR036869">
    <property type="entry name" value="J_dom_sf"/>
</dbReference>
<reference evidence="3" key="1">
    <citation type="submission" date="2022-12" db="EMBL/GenBank/DDBJ databases">
        <authorList>
            <person name="Webb A."/>
        </authorList>
    </citation>
    <scope>NUCLEOTIDE SEQUENCE</scope>
    <source>
        <strain evidence="3">Hp1</strain>
    </source>
</reference>
<evidence type="ECO:0000259" key="2">
    <source>
        <dbReference type="PROSITE" id="PS50076"/>
    </source>
</evidence>
<dbReference type="AlphaFoldDB" id="A0AAV0UG16"/>
<organism evidence="3 4">
    <name type="scientific">Hyaloperonospora brassicae</name>
    <name type="common">Brassica downy mildew</name>
    <name type="synonym">Peronospora brassicae</name>
    <dbReference type="NCBI Taxonomy" id="162125"/>
    <lineage>
        <taxon>Eukaryota</taxon>
        <taxon>Sar</taxon>
        <taxon>Stramenopiles</taxon>
        <taxon>Oomycota</taxon>
        <taxon>Peronosporomycetes</taxon>
        <taxon>Peronosporales</taxon>
        <taxon>Peronosporaceae</taxon>
        <taxon>Hyaloperonospora</taxon>
    </lineage>
</organism>
<feature type="domain" description="J" evidence="2">
    <location>
        <begin position="61"/>
        <end position="125"/>
    </location>
</feature>
<keyword evidence="1" id="KW-0812">Transmembrane</keyword>
<feature type="transmembrane region" description="Helical" evidence="1">
    <location>
        <begin position="37"/>
        <end position="57"/>
    </location>
</feature>
<dbReference type="SMART" id="SM00271">
    <property type="entry name" value="DnaJ"/>
    <property type="match status" value="1"/>
</dbReference>
<keyword evidence="1" id="KW-1133">Transmembrane helix</keyword>
<dbReference type="PROSITE" id="PS50076">
    <property type="entry name" value="DNAJ_2"/>
    <property type="match status" value="1"/>
</dbReference>
<name>A0AAV0UG16_HYABA</name>
<feature type="transmembrane region" description="Helical" evidence="1">
    <location>
        <begin position="6"/>
        <end position="25"/>
    </location>
</feature>
<dbReference type="PRINTS" id="PR00625">
    <property type="entry name" value="JDOMAIN"/>
</dbReference>
<feature type="transmembrane region" description="Helical" evidence="1">
    <location>
        <begin position="170"/>
        <end position="190"/>
    </location>
</feature>
<feature type="transmembrane region" description="Helical" evidence="1">
    <location>
        <begin position="140"/>
        <end position="158"/>
    </location>
</feature>
<dbReference type="PANTHER" id="PTHR44825">
    <property type="match status" value="1"/>
</dbReference>
<dbReference type="CDD" id="cd06257">
    <property type="entry name" value="DnaJ"/>
    <property type="match status" value="1"/>
</dbReference>
<dbReference type="SUPFAM" id="SSF46565">
    <property type="entry name" value="Chaperone J-domain"/>
    <property type="match status" value="1"/>
</dbReference>
<evidence type="ECO:0000313" key="3">
    <source>
        <dbReference type="EMBL" id="CAI5735098.1"/>
    </source>
</evidence>
<evidence type="ECO:0000313" key="4">
    <source>
        <dbReference type="Proteomes" id="UP001162031"/>
    </source>
</evidence>
<dbReference type="InterPro" id="IPR001623">
    <property type="entry name" value="DnaJ_domain"/>
</dbReference>
<keyword evidence="4" id="KW-1185">Reference proteome</keyword>
<dbReference type="Pfam" id="PF00226">
    <property type="entry name" value="DnaJ"/>
    <property type="match status" value="1"/>
</dbReference>
<sequence length="348" mass="38864">MSSSDSSHGILMQMLVISPAIAWILKPGRFSKRLGFAYAVAFLVAIAAATIGSELYAREGNFYHVVGIHRDASYAEIKRAFRQRSVELHPDKNPSLTATEEFNKLRLAFDVLGDAHRRPLYDLFGESAIDKDVLSMQIEALVGSLTFYAIWAVLTYVLTLSEAAREARAWSLAAGILFFMLELNFIYGGARLPPYFFPMMTINDFVTMMHSAFPLLLNGCRAIGEYFHHDLARENFALSVELLKSNQAILLNMRELQGEVASSSRRRPEVVKGDVVPAAARKRMKMDKHLPASQTIENASDEQIAAAQELLDVATPEPEVQKGDTGLGIPWWVWCVGMYFAFDYLTGK</sequence>